<proteinExistence type="predicted"/>
<comment type="caution">
    <text evidence="1">The sequence shown here is derived from an EMBL/GenBank/DDBJ whole genome shotgun (WGS) entry which is preliminary data.</text>
</comment>
<name>N9M0B4_9GAMM</name>
<keyword evidence="2" id="KW-1185">Reference proteome</keyword>
<gene>
    <name evidence="1" type="ORF">F906_01545</name>
</gene>
<dbReference type="RefSeq" id="WP_005171466.1">
    <property type="nucleotide sequence ID" value="NZ_KB850035.1"/>
</dbReference>
<dbReference type="Proteomes" id="UP000023774">
    <property type="component" value="Unassembled WGS sequence"/>
</dbReference>
<dbReference type="AlphaFoldDB" id="N9M0B4"/>
<dbReference type="HOGENOM" id="CLU_2968819_0_0_6"/>
<organism evidence="1 2">
    <name type="scientific">Acinetobacter pseudolwoffii</name>
    <dbReference type="NCBI Taxonomy" id="2053287"/>
    <lineage>
        <taxon>Bacteria</taxon>
        <taxon>Pseudomonadati</taxon>
        <taxon>Pseudomonadota</taxon>
        <taxon>Gammaproteobacteria</taxon>
        <taxon>Moraxellales</taxon>
        <taxon>Moraxellaceae</taxon>
        <taxon>Acinetobacter</taxon>
    </lineage>
</organism>
<evidence type="ECO:0000313" key="2">
    <source>
        <dbReference type="Proteomes" id="UP000023774"/>
    </source>
</evidence>
<evidence type="ECO:0000313" key="1">
    <source>
        <dbReference type="EMBL" id="ENW86490.1"/>
    </source>
</evidence>
<dbReference type="EMBL" id="APRJ01000011">
    <property type="protein sequence ID" value="ENW86490.1"/>
    <property type="molecule type" value="Genomic_DNA"/>
</dbReference>
<reference evidence="1 2" key="1">
    <citation type="submission" date="2013-02" db="EMBL/GenBank/DDBJ databases">
        <title>The Genome Sequence of Acinetobacter sp. NIPH 713.</title>
        <authorList>
            <consortium name="The Broad Institute Genome Sequencing Platform"/>
            <consortium name="The Broad Institute Genome Sequencing Center for Infectious Disease"/>
            <person name="Cerqueira G."/>
            <person name="Feldgarden M."/>
            <person name="Courvalin P."/>
            <person name="Perichon B."/>
            <person name="Grillot-Courvalin C."/>
            <person name="Clermont D."/>
            <person name="Rocha E."/>
            <person name="Yoon E.-J."/>
            <person name="Nemec A."/>
            <person name="Walker B."/>
            <person name="Young S.K."/>
            <person name="Zeng Q."/>
            <person name="Gargeya S."/>
            <person name="Fitzgerald M."/>
            <person name="Haas B."/>
            <person name="Abouelleil A."/>
            <person name="Alvarado L."/>
            <person name="Arachchi H.M."/>
            <person name="Berlin A.M."/>
            <person name="Chapman S.B."/>
            <person name="Dewar J."/>
            <person name="Goldberg J."/>
            <person name="Griggs A."/>
            <person name="Gujja S."/>
            <person name="Hansen M."/>
            <person name="Howarth C."/>
            <person name="Imamovic A."/>
            <person name="Larimer J."/>
            <person name="McCowan C."/>
            <person name="Murphy C."/>
            <person name="Neiman D."/>
            <person name="Pearson M."/>
            <person name="Priest M."/>
            <person name="Roberts A."/>
            <person name="Saif S."/>
            <person name="Shea T."/>
            <person name="Sisk P."/>
            <person name="Sykes S."/>
            <person name="Wortman J."/>
            <person name="Nusbaum C."/>
            <person name="Birren B."/>
        </authorList>
    </citation>
    <scope>NUCLEOTIDE SEQUENCE [LARGE SCALE GENOMIC DNA]</scope>
    <source>
        <strain evidence="1 2">NIPH 713</strain>
    </source>
</reference>
<protein>
    <submittedName>
        <fullName evidence="1">Uncharacterized protein</fullName>
    </submittedName>
</protein>
<sequence length="58" mass="6881">MTREEFRANLYQTYVSSGMHDPVLIQEYIQIAESFVFDRVKFTQSDFELLTKNMAVKN</sequence>
<accession>N9M0B4</accession>
<dbReference type="PATRIC" id="fig|1217709.3.peg.1489"/>